<accession>A0A1D9MI51</accession>
<sequence>MPEHKAGSISEPRPNLKIIRSDFCVHDKTIVSRVKDQAIIAWSSYWAAKNEIKNAKLANIPYNVVCCTVPALPSALIARRVARKAHMPLVIELRDAWPEILKYMDEWRDPHPGIRNPLSKLKLTITHYMLLLGGKVLEYTLKKANLIITTTESLAELERGKGLQNVVAVRNRADTGIPNCNEYPKHDTNELRVLYAGTVGRAQGLESAIRALAKARKRGANVTMRIAGGGAHINTIRRNAERLSVPVEFLGRIQFHKVIDQYRWADTILVHLRDWKPMEYTIPSKLFEAMWAEKHVSAAIAGEAAQIVTESGIGHVVSPMNEDELADLWVKLFHNRFMLEVDGRGANWFKNHPSVASLAKDWISAVEKLVEDSK</sequence>
<dbReference type="Gene3D" id="3.40.50.2000">
    <property type="entry name" value="Glycogen Phosphorylase B"/>
    <property type="match status" value="1"/>
</dbReference>
<dbReference type="EMBL" id="CP017812">
    <property type="protein sequence ID" value="AOZ71956.1"/>
    <property type="molecule type" value="Genomic_DNA"/>
</dbReference>
<gene>
    <name evidence="1" type="ORF">BK816_00495</name>
</gene>
<dbReference type="Pfam" id="PF13692">
    <property type="entry name" value="Glyco_trans_1_4"/>
    <property type="match status" value="1"/>
</dbReference>
<name>A0A1D9MI51_9ACTO</name>
<evidence type="ECO:0000313" key="2">
    <source>
        <dbReference type="Proteomes" id="UP000176288"/>
    </source>
</evidence>
<dbReference type="STRING" id="1912795.BK816_00495"/>
<dbReference type="Proteomes" id="UP000176288">
    <property type="component" value="Chromosome"/>
</dbReference>
<proteinExistence type="predicted"/>
<dbReference type="SUPFAM" id="SSF53756">
    <property type="entry name" value="UDP-Glycosyltransferase/glycogen phosphorylase"/>
    <property type="match status" value="1"/>
</dbReference>
<dbReference type="KEGG" id="avu:BK816_00495"/>
<protein>
    <submittedName>
        <fullName evidence="1">Uncharacterized protein</fullName>
    </submittedName>
</protein>
<organism evidence="1 2">
    <name type="scientific">Boudabousia tangfeifanii</name>
    <dbReference type="NCBI Taxonomy" id="1912795"/>
    <lineage>
        <taxon>Bacteria</taxon>
        <taxon>Bacillati</taxon>
        <taxon>Actinomycetota</taxon>
        <taxon>Actinomycetes</taxon>
        <taxon>Actinomycetales</taxon>
        <taxon>Actinomycetaceae</taxon>
        <taxon>Boudabousia</taxon>
    </lineage>
</organism>
<reference evidence="1 2" key="1">
    <citation type="submission" date="2016-10" db="EMBL/GenBank/DDBJ databases">
        <title>Actinomyces aegypiusis sp. nov., isolated from the Aegypius monachus in Qinghai Tibet Plateau China.</title>
        <authorList>
            <person name="Wang Y."/>
        </authorList>
    </citation>
    <scope>NUCLEOTIDE SEQUENCE [LARGE SCALE GENOMIC DNA]</scope>
    <source>
        <strain evidence="1 2">VUL4_3</strain>
    </source>
</reference>
<keyword evidence="2" id="KW-1185">Reference proteome</keyword>
<dbReference type="AlphaFoldDB" id="A0A1D9MI51"/>
<dbReference type="PANTHER" id="PTHR12526">
    <property type="entry name" value="GLYCOSYLTRANSFERASE"/>
    <property type="match status" value="1"/>
</dbReference>
<evidence type="ECO:0000313" key="1">
    <source>
        <dbReference type="EMBL" id="AOZ71956.1"/>
    </source>
</evidence>